<dbReference type="Proteomes" id="UP000887116">
    <property type="component" value="Unassembled WGS sequence"/>
</dbReference>
<name>A0A8X6GCY1_TRICU</name>
<dbReference type="InterPro" id="IPR000477">
    <property type="entry name" value="RT_dom"/>
</dbReference>
<dbReference type="Pfam" id="PF00078">
    <property type="entry name" value="RVT_1"/>
    <property type="match status" value="1"/>
</dbReference>
<feature type="region of interest" description="Disordered" evidence="1">
    <location>
        <begin position="68"/>
        <end position="87"/>
    </location>
</feature>
<evidence type="ECO:0000259" key="2">
    <source>
        <dbReference type="PROSITE" id="PS50878"/>
    </source>
</evidence>
<dbReference type="AlphaFoldDB" id="A0A8X6GCY1"/>
<dbReference type="GO" id="GO:0071897">
    <property type="term" value="P:DNA biosynthetic process"/>
    <property type="evidence" value="ECO:0007669"/>
    <property type="project" value="UniProtKB-ARBA"/>
</dbReference>
<gene>
    <name evidence="3" type="primary">pol</name>
    <name evidence="3" type="ORF">TNCT_446631</name>
</gene>
<feature type="domain" description="Reverse transcriptase" evidence="2">
    <location>
        <begin position="1"/>
        <end position="277"/>
    </location>
</feature>
<dbReference type="SUPFAM" id="SSF56672">
    <property type="entry name" value="DNA/RNA polymerases"/>
    <property type="match status" value="1"/>
</dbReference>
<dbReference type="PANTHER" id="PTHR47027:SF20">
    <property type="entry name" value="REVERSE TRANSCRIPTASE-LIKE PROTEIN WITH RNA-DIRECTED DNA POLYMERASE DOMAIN"/>
    <property type="match status" value="1"/>
</dbReference>
<dbReference type="PANTHER" id="PTHR47027">
    <property type="entry name" value="REVERSE TRANSCRIPTASE DOMAIN-CONTAINING PROTEIN"/>
    <property type="match status" value="1"/>
</dbReference>
<sequence>MPHPKRRSIWLLQDHMGVWWRSSGTAHARAAHSTCNCGKPLTGLCAVMSTSLRELISRPRHDQLQALAGGGPKLHHSDKGVQRLPKARRHSVRMEKVEYEGKVCRLAGHLYAFGSVPRQVIIEALYAKGVDHDFITLVNNIYEGSTTQVLTDDGPTAHIKLESGVKQGCPLSGLLFNIAIDAVLRNLQEDRDQRVVLAFADDLVLMADSAEELQDLIEATAQELKSLCLALNPNKCATMHLSGKVPVQTLPTLFHLDAIELRALADGDMYKYLGKPVGFFLQQSESPPHILLPGKR</sequence>
<dbReference type="EMBL" id="BMAO01035242">
    <property type="protein sequence ID" value="GFR02266.1"/>
    <property type="molecule type" value="Genomic_DNA"/>
</dbReference>
<dbReference type="InterPro" id="IPR043502">
    <property type="entry name" value="DNA/RNA_pol_sf"/>
</dbReference>
<dbReference type="Gene3D" id="3.30.70.270">
    <property type="match status" value="1"/>
</dbReference>
<protein>
    <submittedName>
        <fullName evidence="3">Retrovirus-related Pol polyprotein from type-2 retrotransposable element R2DM</fullName>
    </submittedName>
</protein>
<evidence type="ECO:0000313" key="3">
    <source>
        <dbReference type="EMBL" id="GFR02266.1"/>
    </source>
</evidence>
<evidence type="ECO:0000256" key="1">
    <source>
        <dbReference type="SAM" id="MobiDB-lite"/>
    </source>
</evidence>
<reference evidence="3" key="1">
    <citation type="submission" date="2020-07" db="EMBL/GenBank/DDBJ databases">
        <title>Multicomponent nature underlies the extraordinary mechanical properties of spider dragline silk.</title>
        <authorList>
            <person name="Kono N."/>
            <person name="Nakamura H."/>
            <person name="Mori M."/>
            <person name="Yoshida Y."/>
            <person name="Ohtoshi R."/>
            <person name="Malay A.D."/>
            <person name="Moran D.A.P."/>
            <person name="Tomita M."/>
            <person name="Numata K."/>
            <person name="Arakawa K."/>
        </authorList>
    </citation>
    <scope>NUCLEOTIDE SEQUENCE</scope>
</reference>
<proteinExistence type="predicted"/>
<keyword evidence="4" id="KW-1185">Reference proteome</keyword>
<evidence type="ECO:0000313" key="4">
    <source>
        <dbReference type="Proteomes" id="UP000887116"/>
    </source>
</evidence>
<dbReference type="PROSITE" id="PS50878">
    <property type="entry name" value="RT_POL"/>
    <property type="match status" value="1"/>
</dbReference>
<accession>A0A8X6GCY1</accession>
<dbReference type="InterPro" id="IPR043128">
    <property type="entry name" value="Rev_trsase/Diguanyl_cyclase"/>
</dbReference>
<comment type="caution">
    <text evidence="3">The sequence shown here is derived from an EMBL/GenBank/DDBJ whole genome shotgun (WGS) entry which is preliminary data.</text>
</comment>
<organism evidence="3 4">
    <name type="scientific">Trichonephila clavata</name>
    <name type="common">Joro spider</name>
    <name type="synonym">Nephila clavata</name>
    <dbReference type="NCBI Taxonomy" id="2740835"/>
    <lineage>
        <taxon>Eukaryota</taxon>
        <taxon>Metazoa</taxon>
        <taxon>Ecdysozoa</taxon>
        <taxon>Arthropoda</taxon>
        <taxon>Chelicerata</taxon>
        <taxon>Arachnida</taxon>
        <taxon>Araneae</taxon>
        <taxon>Araneomorphae</taxon>
        <taxon>Entelegynae</taxon>
        <taxon>Araneoidea</taxon>
        <taxon>Nephilidae</taxon>
        <taxon>Trichonephila</taxon>
    </lineage>
</organism>